<dbReference type="InterPro" id="IPR040442">
    <property type="entry name" value="Pyrv_kinase-like_dom_sf"/>
</dbReference>
<evidence type="ECO:0000313" key="5">
    <source>
        <dbReference type="EMBL" id="CAI8000975.1"/>
    </source>
</evidence>
<protein>
    <submittedName>
        <fullName evidence="5">5-keto-4-deoxy-D-glucarate aldolase</fullName>
    </submittedName>
</protein>
<dbReference type="EMBL" id="CASHTH010000421">
    <property type="protein sequence ID" value="CAI8000975.1"/>
    <property type="molecule type" value="Genomic_DNA"/>
</dbReference>
<dbReference type="InterPro" id="IPR050251">
    <property type="entry name" value="HpcH-HpaI_aldolase"/>
</dbReference>
<evidence type="ECO:0000313" key="6">
    <source>
        <dbReference type="Proteomes" id="UP001174909"/>
    </source>
</evidence>
<comment type="caution">
    <text evidence="5">The sequence shown here is derived from an EMBL/GenBank/DDBJ whole genome shotgun (WGS) entry which is preliminary data.</text>
</comment>
<dbReference type="Pfam" id="PF03328">
    <property type="entry name" value="HpcH_HpaI"/>
    <property type="match status" value="1"/>
</dbReference>
<evidence type="ECO:0000259" key="4">
    <source>
        <dbReference type="Pfam" id="PF03328"/>
    </source>
</evidence>
<evidence type="ECO:0000256" key="2">
    <source>
        <dbReference type="ARBA" id="ARBA00022723"/>
    </source>
</evidence>
<dbReference type="InterPro" id="IPR015813">
    <property type="entry name" value="Pyrv/PenolPyrv_kinase-like_dom"/>
</dbReference>
<dbReference type="Gene3D" id="3.20.20.60">
    <property type="entry name" value="Phosphoenolpyruvate-binding domains"/>
    <property type="match status" value="1"/>
</dbReference>
<evidence type="ECO:0000256" key="1">
    <source>
        <dbReference type="ARBA" id="ARBA00005568"/>
    </source>
</evidence>
<gene>
    <name evidence="5" type="ORF">GBAR_LOCUS3082</name>
</gene>
<accession>A0AA35VZT8</accession>
<feature type="domain" description="HpcH/HpaI aldolase/citrate lyase" evidence="4">
    <location>
        <begin position="36"/>
        <end position="218"/>
    </location>
</feature>
<dbReference type="InterPro" id="IPR005000">
    <property type="entry name" value="Aldolase/citrate-lyase_domain"/>
</dbReference>
<name>A0AA35VZT8_GEOBA</name>
<dbReference type="GO" id="GO:0046872">
    <property type="term" value="F:metal ion binding"/>
    <property type="evidence" value="ECO:0007669"/>
    <property type="project" value="UniProtKB-KW"/>
</dbReference>
<dbReference type="GO" id="GO:0016832">
    <property type="term" value="F:aldehyde-lyase activity"/>
    <property type="evidence" value="ECO:0007669"/>
    <property type="project" value="TreeGrafter"/>
</dbReference>
<proteinExistence type="inferred from homology"/>
<reference evidence="5" key="1">
    <citation type="submission" date="2023-03" db="EMBL/GenBank/DDBJ databases">
        <authorList>
            <person name="Steffen K."/>
            <person name="Cardenas P."/>
        </authorList>
    </citation>
    <scope>NUCLEOTIDE SEQUENCE</scope>
</reference>
<keyword evidence="6" id="KW-1185">Reference proteome</keyword>
<keyword evidence="3" id="KW-0456">Lyase</keyword>
<comment type="similarity">
    <text evidence="1">Belongs to the HpcH/HpaI aldolase family.</text>
</comment>
<organism evidence="5 6">
    <name type="scientific">Geodia barretti</name>
    <name type="common">Barrett's horny sponge</name>
    <dbReference type="NCBI Taxonomy" id="519541"/>
    <lineage>
        <taxon>Eukaryota</taxon>
        <taxon>Metazoa</taxon>
        <taxon>Porifera</taxon>
        <taxon>Demospongiae</taxon>
        <taxon>Heteroscleromorpha</taxon>
        <taxon>Tetractinellida</taxon>
        <taxon>Astrophorina</taxon>
        <taxon>Geodiidae</taxon>
        <taxon>Geodia</taxon>
    </lineage>
</organism>
<dbReference type="Proteomes" id="UP001174909">
    <property type="component" value="Unassembled WGS sequence"/>
</dbReference>
<dbReference type="SUPFAM" id="SSF51621">
    <property type="entry name" value="Phosphoenolpyruvate/pyruvate domain"/>
    <property type="match status" value="1"/>
</dbReference>
<sequence length="260" mass="28320">MPATTRYNKAIQLLEEGKPVFGTGLIWNGNLDEMTYFADSDYDLVMIEMEHEGLSFNNLRTSLQFLLNRKRVIDGGGLQADPTPIVRIPPNTREQNQWVIKQALDTGVYGLILPHLDTVEGAMSAVRAARYPQVPEYYDAADIWPIDPDGNLLLMGIVEEPTGANNLPDILREVKGIGAIWAGPGDMSVAMGHRGNAGHPEVQEMLLRILGICQNAGVPCAVGCTAAEVPMRLEQGFSILITAPTRTAGGLEEGRRISGR</sequence>
<keyword evidence="2" id="KW-0479">Metal-binding</keyword>
<dbReference type="GO" id="GO:0005737">
    <property type="term" value="C:cytoplasm"/>
    <property type="evidence" value="ECO:0007669"/>
    <property type="project" value="TreeGrafter"/>
</dbReference>
<evidence type="ECO:0000256" key="3">
    <source>
        <dbReference type="ARBA" id="ARBA00023239"/>
    </source>
</evidence>
<dbReference type="AlphaFoldDB" id="A0AA35VZT8"/>
<dbReference type="PANTHER" id="PTHR30502:SF0">
    <property type="entry name" value="PHOSPHOENOLPYRUVATE CARBOXYLASE FAMILY PROTEIN"/>
    <property type="match status" value="1"/>
</dbReference>
<dbReference type="PANTHER" id="PTHR30502">
    <property type="entry name" value="2-KETO-3-DEOXY-L-RHAMNONATE ALDOLASE"/>
    <property type="match status" value="1"/>
</dbReference>